<evidence type="ECO:0000313" key="1">
    <source>
        <dbReference type="EMBL" id="GAA1667865.1"/>
    </source>
</evidence>
<protein>
    <recommendedName>
        <fullName evidence="3">ESX secretion-associated protein EspG</fullName>
    </recommendedName>
</protein>
<organism evidence="1 2">
    <name type="scientific">Fodinicola feengrottensis</name>
    <dbReference type="NCBI Taxonomy" id="435914"/>
    <lineage>
        <taxon>Bacteria</taxon>
        <taxon>Bacillati</taxon>
        <taxon>Actinomycetota</taxon>
        <taxon>Actinomycetes</taxon>
        <taxon>Mycobacteriales</taxon>
        <taxon>Fodinicola</taxon>
    </lineage>
</organism>
<sequence length="244" mass="26104">MPVLFDAESGRLRLDDDSFETLSQWAHGQPTAGDVAPLRQAGVIDRGRPHEKLLPGLLAVSEPVCTVEITVEGEKLETGRGWVCAEAAALLLDLPGGLKEFVTVHPSFLPAALARIVRLGPRPRISALPLQIPHSTLDQLLSPEPEVRSSTVEKLIVDAPAGEREPTAAAATALGSGLRQQWRVRVEWAGPDGSPGGRGVRVLDTEAGLWLMEPSVGLAVIWPTTPTAIWRALVCLLPQDNEIG</sequence>
<name>A0ABP4SCZ8_9ACTN</name>
<dbReference type="RefSeq" id="WP_344308617.1">
    <property type="nucleotide sequence ID" value="NZ_BAAANY010000006.1"/>
</dbReference>
<dbReference type="EMBL" id="BAAANY010000006">
    <property type="protein sequence ID" value="GAA1667865.1"/>
    <property type="molecule type" value="Genomic_DNA"/>
</dbReference>
<keyword evidence="2" id="KW-1185">Reference proteome</keyword>
<dbReference type="Proteomes" id="UP001500618">
    <property type="component" value="Unassembled WGS sequence"/>
</dbReference>
<comment type="caution">
    <text evidence="1">The sequence shown here is derived from an EMBL/GenBank/DDBJ whole genome shotgun (WGS) entry which is preliminary data.</text>
</comment>
<evidence type="ECO:0000313" key="2">
    <source>
        <dbReference type="Proteomes" id="UP001500618"/>
    </source>
</evidence>
<reference evidence="2" key="1">
    <citation type="journal article" date="2019" name="Int. J. Syst. Evol. Microbiol.">
        <title>The Global Catalogue of Microorganisms (GCM) 10K type strain sequencing project: providing services to taxonomists for standard genome sequencing and annotation.</title>
        <authorList>
            <consortium name="The Broad Institute Genomics Platform"/>
            <consortium name="The Broad Institute Genome Sequencing Center for Infectious Disease"/>
            <person name="Wu L."/>
            <person name="Ma J."/>
        </authorList>
    </citation>
    <scope>NUCLEOTIDE SEQUENCE [LARGE SCALE GENOMIC DNA]</scope>
    <source>
        <strain evidence="2">JCM 14718</strain>
    </source>
</reference>
<accession>A0ABP4SCZ8</accession>
<gene>
    <name evidence="1" type="ORF">GCM10009765_16530</name>
</gene>
<evidence type="ECO:0008006" key="3">
    <source>
        <dbReference type="Google" id="ProtNLM"/>
    </source>
</evidence>
<proteinExistence type="predicted"/>